<dbReference type="PANTHER" id="PTHR30572:SF4">
    <property type="entry name" value="ABC TRANSPORTER PERMEASE YTRF"/>
    <property type="match status" value="1"/>
</dbReference>
<dbReference type="InterPro" id="IPR017800">
    <property type="entry name" value="ADOP"/>
</dbReference>
<feature type="transmembrane region" description="Helical" evidence="7">
    <location>
        <begin position="800"/>
        <end position="822"/>
    </location>
</feature>
<gene>
    <name evidence="10" type="ORF">SBA5_590013</name>
</gene>
<dbReference type="InterPro" id="IPR003838">
    <property type="entry name" value="ABC3_permease_C"/>
</dbReference>
<accession>A0A2N9LVM4</accession>
<dbReference type="AlphaFoldDB" id="A0A2N9LVM4"/>
<evidence type="ECO:0000256" key="3">
    <source>
        <dbReference type="ARBA" id="ARBA00022692"/>
    </source>
</evidence>
<feature type="transmembrane region" description="Helical" evidence="7">
    <location>
        <begin position="471"/>
        <end position="494"/>
    </location>
</feature>
<evidence type="ECO:0000259" key="9">
    <source>
        <dbReference type="Pfam" id="PF12704"/>
    </source>
</evidence>
<dbReference type="EMBL" id="OKRB01000118">
    <property type="protein sequence ID" value="SPE27289.1"/>
    <property type="molecule type" value="Genomic_DNA"/>
</dbReference>
<sequence>MFGWQNRSKQLLNEIETHLEIETQKNIDAGMPPDHARQAAKQKFGNVLVAVEQSRGVWGALWLENLLRDIRYAARSLSAVPGYTAMLVCTLTLGLGCVTAMLAIIESVLLLPMNLPHPNRLVQIYSEAETEGFSASAHALSYAAIDAVRRNTRSLVGVSGYNIMARPVVTSEGARINVLMEVTPDFFQTLGVSAKFGRLIGAGDSNAPVAVASDEFWRDRLKGDSKAIGAGITISGKQWTVIGVLPRGFHAPGTSGGPIIYLPISIGSSGEDGFGIESAAVIGRLKDGVSMQQVRAEAQSVFAHAGHTYAEQHRELMMRSYRDLVTGDVQRPLWALLGAALVLLLIACANAANLQIGRTASRMPEMTVRSALGAGFGRLMQQLVTENVLVSLVGAALGGGLSFIAVAAVRHAYAGKYPRFDELSVHPPVLGAVCVLAAAVGVVASVAPALSVRRKTTGRFAQRSATRRARLPGLLVAIQVALTCVLLVTSGLFVRTLRSLEDVKLGFDPRGVTTLVLMPENQQQDPQLSREMETRLLHRFENLPGIQSVTTQTEIPFSSYNMVLHGTTDVAGRPYHKGDSAYYSFVSTSFVKTSGIQLLRGRGFLSMDESSGALVALVNEAFVKMFLSDQEPIGATIRFHRNPGETVADLPFTRPMSVVGVVENEVQGGDLGAPYEPMVYLDDLALPKGSFLSQVFSMSVQYAVRSALPTATVASELRAVVKQDAPTMVEMSLKPMEEEISESLGQRKLALRLVAGFGIVALILSAVGIYGVLAYSVALRRREIGIRMALGSTRQNAAWLVVRQAGKMILLGLVPGIAGAWAAGHAVRSFLYGVKAFDAETLVAAGAVLLLVAAAAAFIPAIRAAQIDPVDTLRTE</sequence>
<feature type="domain" description="ABC3 transporter permease C-terminal" evidence="8">
    <location>
        <begin position="757"/>
        <end position="869"/>
    </location>
</feature>
<evidence type="ECO:0000256" key="2">
    <source>
        <dbReference type="ARBA" id="ARBA00022475"/>
    </source>
</evidence>
<evidence type="ECO:0000313" key="11">
    <source>
        <dbReference type="Proteomes" id="UP000239735"/>
    </source>
</evidence>
<dbReference type="Pfam" id="PF12704">
    <property type="entry name" value="MacB_PCD"/>
    <property type="match status" value="2"/>
</dbReference>
<comment type="similarity">
    <text evidence="6">Belongs to the ABC-4 integral membrane protein family.</text>
</comment>
<dbReference type="NCBIfam" id="NF038403">
    <property type="entry name" value="perm_prefix_1"/>
    <property type="match status" value="1"/>
</dbReference>
<dbReference type="InterPro" id="IPR025857">
    <property type="entry name" value="MacB_PCD"/>
</dbReference>
<keyword evidence="5 7" id="KW-0472">Membrane</keyword>
<dbReference type="InterPro" id="IPR050250">
    <property type="entry name" value="Macrolide_Exporter_MacB"/>
</dbReference>
<evidence type="ECO:0000256" key="4">
    <source>
        <dbReference type="ARBA" id="ARBA00022989"/>
    </source>
</evidence>
<feature type="transmembrane region" description="Helical" evidence="7">
    <location>
        <begin position="753"/>
        <end position="779"/>
    </location>
</feature>
<organism evidence="10 11">
    <name type="scientific">Candidatus Sulfuritelmatomonas gaucii</name>
    <dbReference type="NCBI Taxonomy" id="2043161"/>
    <lineage>
        <taxon>Bacteria</taxon>
        <taxon>Pseudomonadati</taxon>
        <taxon>Acidobacteriota</taxon>
        <taxon>Terriglobia</taxon>
        <taxon>Terriglobales</taxon>
        <taxon>Acidobacteriaceae</taxon>
        <taxon>Candidatus Sulfuritelmatomonas</taxon>
    </lineage>
</organism>
<evidence type="ECO:0000256" key="1">
    <source>
        <dbReference type="ARBA" id="ARBA00004651"/>
    </source>
</evidence>
<evidence type="ECO:0000256" key="7">
    <source>
        <dbReference type="SAM" id="Phobius"/>
    </source>
</evidence>
<feature type="domain" description="ABC3 transporter permease C-terminal" evidence="8">
    <location>
        <begin position="339"/>
        <end position="456"/>
    </location>
</feature>
<dbReference type="GO" id="GO:0022857">
    <property type="term" value="F:transmembrane transporter activity"/>
    <property type="evidence" value="ECO:0007669"/>
    <property type="project" value="TreeGrafter"/>
</dbReference>
<name>A0A2N9LVM4_9BACT</name>
<feature type="transmembrane region" description="Helical" evidence="7">
    <location>
        <begin position="388"/>
        <end position="409"/>
    </location>
</feature>
<proteinExistence type="inferred from homology"/>
<dbReference type="InterPro" id="IPR047928">
    <property type="entry name" value="Perm_prefix_1"/>
</dbReference>
<feature type="transmembrane region" description="Helical" evidence="7">
    <location>
        <begin position="85"/>
        <end position="111"/>
    </location>
</feature>
<protein>
    <submittedName>
        <fullName evidence="10">Putative permease</fullName>
    </submittedName>
</protein>
<dbReference type="NCBIfam" id="TIGR03434">
    <property type="entry name" value="ADOP"/>
    <property type="match status" value="1"/>
</dbReference>
<keyword evidence="3 7" id="KW-0812">Transmembrane</keyword>
<dbReference type="Proteomes" id="UP000239735">
    <property type="component" value="Unassembled WGS sequence"/>
</dbReference>
<evidence type="ECO:0000259" key="8">
    <source>
        <dbReference type="Pfam" id="PF02687"/>
    </source>
</evidence>
<feature type="transmembrane region" description="Helical" evidence="7">
    <location>
        <begin position="429"/>
        <end position="450"/>
    </location>
</feature>
<evidence type="ECO:0000313" key="10">
    <source>
        <dbReference type="EMBL" id="SPE27289.1"/>
    </source>
</evidence>
<comment type="subcellular location">
    <subcellularLocation>
        <location evidence="1">Cell membrane</location>
        <topology evidence="1">Multi-pass membrane protein</topology>
    </subcellularLocation>
</comment>
<feature type="transmembrane region" description="Helical" evidence="7">
    <location>
        <begin position="333"/>
        <end position="354"/>
    </location>
</feature>
<feature type="transmembrane region" description="Helical" evidence="7">
    <location>
        <begin position="842"/>
        <end position="862"/>
    </location>
</feature>
<feature type="domain" description="MacB-like periplasmic core" evidence="9">
    <location>
        <begin position="84"/>
        <end position="300"/>
    </location>
</feature>
<reference evidence="11" key="1">
    <citation type="submission" date="2018-02" db="EMBL/GenBank/DDBJ databases">
        <authorList>
            <person name="Hausmann B."/>
        </authorList>
    </citation>
    <scope>NUCLEOTIDE SEQUENCE [LARGE SCALE GENOMIC DNA]</scope>
    <source>
        <strain evidence="11">Peat soil MAG SbA5</strain>
    </source>
</reference>
<evidence type="ECO:0000256" key="6">
    <source>
        <dbReference type="ARBA" id="ARBA00038076"/>
    </source>
</evidence>
<dbReference type="GO" id="GO:0005886">
    <property type="term" value="C:plasma membrane"/>
    <property type="evidence" value="ECO:0007669"/>
    <property type="project" value="UniProtKB-SubCell"/>
</dbReference>
<evidence type="ECO:0000256" key="5">
    <source>
        <dbReference type="ARBA" id="ARBA00023136"/>
    </source>
</evidence>
<feature type="domain" description="MacB-like periplasmic core" evidence="9">
    <location>
        <begin position="514"/>
        <end position="718"/>
    </location>
</feature>
<dbReference type="PANTHER" id="PTHR30572">
    <property type="entry name" value="MEMBRANE COMPONENT OF TRANSPORTER-RELATED"/>
    <property type="match status" value="1"/>
</dbReference>
<keyword evidence="4 7" id="KW-1133">Transmembrane helix</keyword>
<dbReference type="Pfam" id="PF02687">
    <property type="entry name" value="FtsX"/>
    <property type="match status" value="2"/>
</dbReference>
<keyword evidence="2" id="KW-1003">Cell membrane</keyword>